<feature type="region of interest" description="Disordered" evidence="1">
    <location>
        <begin position="14"/>
        <end position="57"/>
    </location>
</feature>
<dbReference type="Proteomes" id="UP000052978">
    <property type="component" value="Unassembled WGS sequence"/>
</dbReference>
<proteinExistence type="predicted"/>
<organism evidence="2 3">
    <name type="scientific">Myotis brandtii</name>
    <name type="common">Brandt's bat</name>
    <dbReference type="NCBI Taxonomy" id="109478"/>
    <lineage>
        <taxon>Eukaryota</taxon>
        <taxon>Metazoa</taxon>
        <taxon>Chordata</taxon>
        <taxon>Craniata</taxon>
        <taxon>Vertebrata</taxon>
        <taxon>Euteleostomi</taxon>
        <taxon>Mammalia</taxon>
        <taxon>Eutheria</taxon>
        <taxon>Laurasiatheria</taxon>
        <taxon>Chiroptera</taxon>
        <taxon>Yangochiroptera</taxon>
        <taxon>Vespertilionidae</taxon>
        <taxon>Myotis</taxon>
    </lineage>
</organism>
<keyword evidence="3" id="KW-1185">Reference proteome</keyword>
<sequence length="129" mass="13861">MVLWRDSSSLALSQLRSEQDASFPEEGPDPSKSILPRGLPEAEGSAGLQKGDQDHGARGAQHWVLLPDAPGWRWLTEGALPLALRASPGEETESQGDPQASPHCWACPEKEKSFLSSSGTASVLSRHFC</sequence>
<reference evidence="2 3" key="1">
    <citation type="journal article" date="2013" name="Nat. Commun.">
        <title>Genome analysis reveals insights into physiology and longevity of the Brandt's bat Myotis brandtii.</title>
        <authorList>
            <person name="Seim I."/>
            <person name="Fang X."/>
            <person name="Xiong Z."/>
            <person name="Lobanov A.V."/>
            <person name="Huang Z."/>
            <person name="Ma S."/>
            <person name="Feng Y."/>
            <person name="Turanov A.A."/>
            <person name="Zhu Y."/>
            <person name="Lenz T.L."/>
            <person name="Gerashchenko M.V."/>
            <person name="Fan D."/>
            <person name="Hee Yim S."/>
            <person name="Yao X."/>
            <person name="Jordan D."/>
            <person name="Xiong Y."/>
            <person name="Ma Y."/>
            <person name="Lyapunov A.N."/>
            <person name="Chen G."/>
            <person name="Kulakova O.I."/>
            <person name="Sun Y."/>
            <person name="Lee S.G."/>
            <person name="Bronson R.T."/>
            <person name="Moskalev A.A."/>
            <person name="Sunyaev S.R."/>
            <person name="Zhang G."/>
            <person name="Krogh A."/>
            <person name="Wang J."/>
            <person name="Gladyshev V.N."/>
        </authorList>
    </citation>
    <scope>NUCLEOTIDE SEQUENCE [LARGE SCALE GENOMIC DNA]</scope>
</reference>
<dbReference type="EMBL" id="KE163791">
    <property type="protein sequence ID" value="EPQ13822.1"/>
    <property type="molecule type" value="Genomic_DNA"/>
</dbReference>
<dbReference type="AlphaFoldDB" id="S7PYY7"/>
<evidence type="ECO:0000313" key="2">
    <source>
        <dbReference type="EMBL" id="EPQ13822.1"/>
    </source>
</evidence>
<evidence type="ECO:0000313" key="3">
    <source>
        <dbReference type="Proteomes" id="UP000052978"/>
    </source>
</evidence>
<evidence type="ECO:0000256" key="1">
    <source>
        <dbReference type="SAM" id="MobiDB-lite"/>
    </source>
</evidence>
<protein>
    <submittedName>
        <fullName evidence="2">Uncharacterized protein</fullName>
    </submittedName>
</protein>
<accession>S7PYY7</accession>
<name>S7PYY7_MYOBR</name>
<gene>
    <name evidence="2" type="ORF">D623_10012303</name>
</gene>